<dbReference type="InterPro" id="IPR011013">
    <property type="entry name" value="Gal_mutarotase_sf_dom"/>
</dbReference>
<feature type="domain" description="Glucan biosynthesis periplasmic MdoG C-terminal" evidence="7">
    <location>
        <begin position="39"/>
        <end position="508"/>
    </location>
</feature>
<dbReference type="OrthoDB" id="335750at2"/>
<evidence type="ECO:0000259" key="7">
    <source>
        <dbReference type="Pfam" id="PF04349"/>
    </source>
</evidence>
<dbReference type="PROSITE" id="PS51257">
    <property type="entry name" value="PROKAR_LIPOPROTEIN"/>
    <property type="match status" value="1"/>
</dbReference>
<name>A0A3A8I8T2_9BACT</name>
<keyword evidence="9" id="KW-1185">Reference proteome</keyword>
<dbReference type="InterPro" id="IPR014718">
    <property type="entry name" value="GH-type_carb-bd"/>
</dbReference>
<dbReference type="GO" id="GO:0030288">
    <property type="term" value="C:outer membrane-bounded periplasmic space"/>
    <property type="evidence" value="ECO:0007669"/>
    <property type="project" value="TreeGrafter"/>
</dbReference>
<dbReference type="UniPathway" id="UPA00637"/>
<comment type="pathway">
    <text evidence="2">Glycan metabolism; osmoregulated periplasmic glucan (OPG) biosynthesis.</text>
</comment>
<dbReference type="SUPFAM" id="SSF81296">
    <property type="entry name" value="E set domains"/>
    <property type="match status" value="1"/>
</dbReference>
<feature type="chain" id="PRO_5044076065" evidence="6">
    <location>
        <begin position="26"/>
        <end position="510"/>
    </location>
</feature>
<dbReference type="SUPFAM" id="SSF74650">
    <property type="entry name" value="Galactose mutarotase-like"/>
    <property type="match status" value="1"/>
</dbReference>
<feature type="signal peptide" evidence="6">
    <location>
        <begin position="1"/>
        <end position="25"/>
    </location>
</feature>
<dbReference type="Gene3D" id="2.60.40.10">
    <property type="entry name" value="Immunoglobulins"/>
    <property type="match status" value="1"/>
</dbReference>
<sequence length="510" mass="55799">MKRWQRQTVGMAWGMGLCVAALACAQQPKAGAAAKVSGFSAATVEEKARALAAKPYQEPPVGVPPSFEKLTYDQYRDIRFRDAASLWREEGLPFRAQFFHPGFYYTRPVGVNVVEGGKARPVPFSTEQFTYGPLVGSPPKGKVNGFAGFRLNAPLNTKDYYDELVAFLGASYFRALGKGNVYGLSARGLAIDTAQPGGEEFPTFREFWLETPAKGSDTVVVHALMDSPSVTGAYRFAIHPGERTVMDVDSTVFARKPVRQLGVAPLTSMFLFGENDRGDFDDFRPEVHDSDGISVWMKNGEKLWRPLKNPKQIQVSSFHTDGLSGFGLLQRDQAFSSYEDLEARSERRPGAWVEPVGDWGAGSVRLVELPTREEIHDNIVAFWVPDAPVQAGAQLRFSYRLSWGFAPEGAKAGGSTVAATRVAAGSKPGARRFVLDFTKASAEGTGPVEAVVTASRGQVLHPRAEVHAVTGGFRAAFELMPDGEGPVELRCFLKRGSETLTETWSYLWIP</sequence>
<dbReference type="InterPro" id="IPR007444">
    <property type="entry name" value="Glucan_biosyn_MdoG_C"/>
</dbReference>
<evidence type="ECO:0000256" key="4">
    <source>
        <dbReference type="ARBA" id="ARBA00022729"/>
    </source>
</evidence>
<dbReference type="EMBL" id="JABFJV010000424">
    <property type="protein sequence ID" value="NOK39161.1"/>
    <property type="molecule type" value="Genomic_DNA"/>
</dbReference>
<dbReference type="GO" id="GO:0051274">
    <property type="term" value="P:beta-glucan biosynthetic process"/>
    <property type="evidence" value="ECO:0007669"/>
    <property type="project" value="TreeGrafter"/>
</dbReference>
<evidence type="ECO:0000256" key="5">
    <source>
        <dbReference type="ARBA" id="ARBA00022764"/>
    </source>
</evidence>
<dbReference type="Proteomes" id="UP000563426">
    <property type="component" value="Unassembled WGS sequence"/>
</dbReference>
<keyword evidence="4 6" id="KW-0732">Signal</keyword>
<protein>
    <submittedName>
        <fullName evidence="8">Glucan biosynthesis protein</fullName>
    </submittedName>
</protein>
<dbReference type="PANTHER" id="PTHR30504">
    <property type="entry name" value="GLUCANS BIOSYNTHESIS PROTEIN"/>
    <property type="match status" value="1"/>
</dbReference>
<dbReference type="AlphaFoldDB" id="A0A3A8I8T2"/>
<evidence type="ECO:0000313" key="9">
    <source>
        <dbReference type="Proteomes" id="UP000563426"/>
    </source>
</evidence>
<organism evidence="8 9">
    <name type="scientific">Corallococcus exercitus</name>
    <dbReference type="NCBI Taxonomy" id="2316736"/>
    <lineage>
        <taxon>Bacteria</taxon>
        <taxon>Pseudomonadati</taxon>
        <taxon>Myxococcota</taxon>
        <taxon>Myxococcia</taxon>
        <taxon>Myxococcales</taxon>
        <taxon>Cystobacterineae</taxon>
        <taxon>Myxococcaceae</taxon>
        <taxon>Corallococcus</taxon>
    </lineage>
</organism>
<comment type="similarity">
    <text evidence="3">Belongs to the OpgD/OpgG family.</text>
</comment>
<dbReference type="Gene3D" id="2.70.98.10">
    <property type="match status" value="1"/>
</dbReference>
<evidence type="ECO:0000256" key="6">
    <source>
        <dbReference type="SAM" id="SignalP"/>
    </source>
</evidence>
<dbReference type="GO" id="GO:0030246">
    <property type="term" value="F:carbohydrate binding"/>
    <property type="evidence" value="ECO:0007669"/>
    <property type="project" value="InterPro"/>
</dbReference>
<keyword evidence="5" id="KW-0574">Periplasm</keyword>
<dbReference type="InterPro" id="IPR014756">
    <property type="entry name" value="Ig_E-set"/>
</dbReference>
<comment type="subcellular location">
    <subcellularLocation>
        <location evidence="1">Periplasm</location>
    </subcellularLocation>
</comment>
<dbReference type="InterPro" id="IPR013783">
    <property type="entry name" value="Ig-like_fold"/>
</dbReference>
<accession>A0A3A8I8T2</accession>
<dbReference type="GO" id="GO:0003824">
    <property type="term" value="F:catalytic activity"/>
    <property type="evidence" value="ECO:0007669"/>
    <property type="project" value="InterPro"/>
</dbReference>
<dbReference type="PANTHER" id="PTHR30504:SF2">
    <property type="entry name" value="GLUCANS BIOSYNTHESIS PROTEIN G"/>
    <property type="match status" value="1"/>
</dbReference>
<dbReference type="Pfam" id="PF04349">
    <property type="entry name" value="MdoG"/>
    <property type="match status" value="1"/>
</dbReference>
<comment type="caution">
    <text evidence="8">The sequence shown here is derived from an EMBL/GenBank/DDBJ whole genome shotgun (WGS) entry which is preliminary data.</text>
</comment>
<dbReference type="PIRSF" id="PIRSF006281">
    <property type="entry name" value="MdoG"/>
    <property type="match status" value="1"/>
</dbReference>
<evidence type="ECO:0000256" key="1">
    <source>
        <dbReference type="ARBA" id="ARBA00004418"/>
    </source>
</evidence>
<dbReference type="InterPro" id="IPR014438">
    <property type="entry name" value="Glucan_biosyn_MdoG/MdoD"/>
</dbReference>
<dbReference type="FunFam" id="2.70.98.10:FF:000001">
    <property type="entry name" value="Glucans biosynthesis protein G"/>
    <property type="match status" value="1"/>
</dbReference>
<evidence type="ECO:0000256" key="2">
    <source>
        <dbReference type="ARBA" id="ARBA00005001"/>
    </source>
</evidence>
<evidence type="ECO:0000313" key="8">
    <source>
        <dbReference type="EMBL" id="NOK39161.1"/>
    </source>
</evidence>
<proteinExistence type="inferred from homology"/>
<gene>
    <name evidence="8" type="ORF">HMI49_38895</name>
</gene>
<evidence type="ECO:0000256" key="3">
    <source>
        <dbReference type="ARBA" id="ARBA00009284"/>
    </source>
</evidence>
<reference evidence="8 9" key="1">
    <citation type="submission" date="2020-05" db="EMBL/GenBank/DDBJ databases">
        <authorList>
            <person name="Whitworth D."/>
        </authorList>
    </citation>
    <scope>NUCLEOTIDE SEQUENCE [LARGE SCALE GENOMIC DNA]</scope>
    <source>
        <strain evidence="8 9">AB043B</strain>
    </source>
</reference>